<dbReference type="Proteomes" id="UP000799291">
    <property type="component" value="Unassembled WGS sequence"/>
</dbReference>
<reference evidence="2" key="1">
    <citation type="journal article" date="2020" name="Stud. Mycol.">
        <title>101 Dothideomycetes genomes: a test case for predicting lifestyles and emergence of pathogens.</title>
        <authorList>
            <person name="Haridas S."/>
            <person name="Albert R."/>
            <person name="Binder M."/>
            <person name="Bloem J."/>
            <person name="Labutti K."/>
            <person name="Salamov A."/>
            <person name="Andreopoulos B."/>
            <person name="Baker S."/>
            <person name="Barry K."/>
            <person name="Bills G."/>
            <person name="Bluhm B."/>
            <person name="Cannon C."/>
            <person name="Castanera R."/>
            <person name="Culley D."/>
            <person name="Daum C."/>
            <person name="Ezra D."/>
            <person name="Gonzalez J."/>
            <person name="Henrissat B."/>
            <person name="Kuo A."/>
            <person name="Liang C."/>
            <person name="Lipzen A."/>
            <person name="Lutzoni F."/>
            <person name="Magnuson J."/>
            <person name="Mondo S."/>
            <person name="Nolan M."/>
            <person name="Ohm R."/>
            <person name="Pangilinan J."/>
            <person name="Park H.-J."/>
            <person name="Ramirez L."/>
            <person name="Alfaro M."/>
            <person name="Sun H."/>
            <person name="Tritt A."/>
            <person name="Yoshinaga Y."/>
            <person name="Zwiers L.-H."/>
            <person name="Turgeon B."/>
            <person name="Goodwin S."/>
            <person name="Spatafora J."/>
            <person name="Crous P."/>
            <person name="Grigoriev I."/>
        </authorList>
    </citation>
    <scope>NUCLEOTIDE SEQUENCE</scope>
    <source>
        <strain evidence="2">CBS 122367</strain>
    </source>
</reference>
<dbReference type="GO" id="GO:0005739">
    <property type="term" value="C:mitochondrion"/>
    <property type="evidence" value="ECO:0007669"/>
    <property type="project" value="InterPro"/>
</dbReference>
<dbReference type="OrthoDB" id="2120038at2759"/>
<keyword evidence="3" id="KW-1185">Reference proteome</keyword>
<evidence type="ECO:0000313" key="2">
    <source>
        <dbReference type="EMBL" id="KAF2682808.1"/>
    </source>
</evidence>
<dbReference type="EMBL" id="MU005586">
    <property type="protein sequence ID" value="KAF2682808.1"/>
    <property type="molecule type" value="Genomic_DNA"/>
</dbReference>
<organism evidence="2 3">
    <name type="scientific">Lentithecium fluviatile CBS 122367</name>
    <dbReference type="NCBI Taxonomy" id="1168545"/>
    <lineage>
        <taxon>Eukaryota</taxon>
        <taxon>Fungi</taxon>
        <taxon>Dikarya</taxon>
        <taxon>Ascomycota</taxon>
        <taxon>Pezizomycotina</taxon>
        <taxon>Dothideomycetes</taxon>
        <taxon>Pleosporomycetidae</taxon>
        <taxon>Pleosporales</taxon>
        <taxon>Massarineae</taxon>
        <taxon>Lentitheciaceae</taxon>
        <taxon>Lentithecium</taxon>
    </lineage>
</organism>
<dbReference type="InterPro" id="IPR034444">
    <property type="entry name" value="Nuo17.8"/>
</dbReference>
<accession>A0A6G1IXF7</accession>
<proteinExistence type="predicted"/>
<protein>
    <recommendedName>
        <fullName evidence="4">NADH-ubiquinone oxidoreductase 17.8 kDa subunit</fullName>
    </recommendedName>
</protein>
<feature type="region of interest" description="Disordered" evidence="1">
    <location>
        <begin position="165"/>
        <end position="184"/>
    </location>
</feature>
<evidence type="ECO:0000313" key="3">
    <source>
        <dbReference type="Proteomes" id="UP000799291"/>
    </source>
</evidence>
<feature type="compositionally biased region" description="Basic and acidic residues" evidence="1">
    <location>
        <begin position="26"/>
        <end position="38"/>
    </location>
</feature>
<evidence type="ECO:0008006" key="4">
    <source>
        <dbReference type="Google" id="ProtNLM"/>
    </source>
</evidence>
<sequence length="184" mass="21119">MQSLRRTAVTAARKGRTTLSRQPRRYAHDAHGHGHAEPVNEPMGTGFWITMGFIPAGWAIYWVSSSDDPNAPPFFTRMIDKYTAVQEYWADRNDMHVQLIERAGSDRVLFVNTKPQEYIAMKFPEIMNQGSPYNIPAGSQNNMEKVIAKYRKEAAEDNERKLEAIRNNTVKGEQPFERFPDTNK</sequence>
<feature type="region of interest" description="Disordered" evidence="1">
    <location>
        <begin position="1"/>
        <end position="38"/>
    </location>
</feature>
<dbReference type="PANTHER" id="PTHR42100:SF1">
    <property type="entry name" value="OXIDOREDUCTASE 178 KDA SUBUNIT, PUTATIVE (AFU_ORTHOLOGUE AFUA_8G04320)-RELATED"/>
    <property type="match status" value="1"/>
</dbReference>
<dbReference type="AlphaFoldDB" id="A0A6G1IXF7"/>
<gene>
    <name evidence="2" type="ORF">K458DRAFT_419640</name>
</gene>
<evidence type="ECO:0000256" key="1">
    <source>
        <dbReference type="SAM" id="MobiDB-lite"/>
    </source>
</evidence>
<feature type="compositionally biased region" description="Basic and acidic residues" evidence="1">
    <location>
        <begin position="174"/>
        <end position="184"/>
    </location>
</feature>
<name>A0A6G1IXF7_9PLEO</name>
<dbReference type="PANTHER" id="PTHR42100">
    <property type="entry name" value="OXIDOREDUCTASE 178 KDA SUBUNIT, PUTATIVE (AFU_ORTHOLOGUE AFUA_8G04320)-RELATED"/>
    <property type="match status" value="1"/>
</dbReference>